<evidence type="ECO:0008006" key="7">
    <source>
        <dbReference type="Google" id="ProtNLM"/>
    </source>
</evidence>
<organism evidence="5 6">
    <name type="scientific">Mugilogobius chulae</name>
    <name type="common">yellowstripe goby</name>
    <dbReference type="NCBI Taxonomy" id="88201"/>
    <lineage>
        <taxon>Eukaryota</taxon>
        <taxon>Metazoa</taxon>
        <taxon>Chordata</taxon>
        <taxon>Craniata</taxon>
        <taxon>Vertebrata</taxon>
        <taxon>Euteleostomi</taxon>
        <taxon>Actinopterygii</taxon>
        <taxon>Neopterygii</taxon>
        <taxon>Teleostei</taxon>
        <taxon>Neoteleostei</taxon>
        <taxon>Acanthomorphata</taxon>
        <taxon>Gobiaria</taxon>
        <taxon>Gobiiformes</taxon>
        <taxon>Gobioidei</taxon>
        <taxon>Gobiidae</taxon>
        <taxon>Gobionellinae</taxon>
        <taxon>Mugilogobius</taxon>
    </lineage>
</organism>
<dbReference type="Proteomes" id="UP001460270">
    <property type="component" value="Unassembled WGS sequence"/>
</dbReference>
<feature type="compositionally biased region" description="Basic and acidic residues" evidence="2">
    <location>
        <begin position="1237"/>
        <end position="1250"/>
    </location>
</feature>
<dbReference type="GO" id="GO:0000466">
    <property type="term" value="P:maturation of 5.8S rRNA from tricistronic rRNA transcript (SSU-rRNA, 5.8S rRNA, LSU-rRNA)"/>
    <property type="evidence" value="ECO:0007669"/>
    <property type="project" value="TreeGrafter"/>
</dbReference>
<dbReference type="Gene3D" id="3.30.70.330">
    <property type="match status" value="1"/>
</dbReference>
<dbReference type="GO" id="GO:0000463">
    <property type="term" value="P:maturation of LSU-rRNA from tricistronic rRNA transcript (SSU-rRNA, 5.8S rRNA, LSU-rRNA)"/>
    <property type="evidence" value="ECO:0007669"/>
    <property type="project" value="TreeGrafter"/>
</dbReference>
<dbReference type="GO" id="GO:0005730">
    <property type="term" value="C:nucleolus"/>
    <property type="evidence" value="ECO:0007669"/>
    <property type="project" value="TreeGrafter"/>
</dbReference>
<feature type="domain" description="CID" evidence="4">
    <location>
        <begin position="952"/>
        <end position="1060"/>
    </location>
</feature>
<evidence type="ECO:0000256" key="2">
    <source>
        <dbReference type="SAM" id="MobiDB-lite"/>
    </source>
</evidence>
<evidence type="ECO:0000259" key="4">
    <source>
        <dbReference type="PROSITE" id="PS51391"/>
    </source>
</evidence>
<keyword evidence="6" id="KW-1185">Reference proteome</keyword>
<dbReference type="InterPro" id="IPR008942">
    <property type="entry name" value="ENTH_VHS"/>
</dbReference>
<comment type="caution">
    <text evidence="5">The sequence shown here is derived from an EMBL/GenBank/DDBJ whole genome shotgun (WGS) entry which is preliminary data.</text>
</comment>
<reference evidence="6" key="1">
    <citation type="submission" date="2024-04" db="EMBL/GenBank/DDBJ databases">
        <title>Salinicola lusitanus LLJ914,a marine bacterium isolated from the Okinawa Trough.</title>
        <authorList>
            <person name="Li J."/>
        </authorList>
    </citation>
    <scope>NUCLEOTIDE SEQUENCE [LARGE SCALE GENOMIC DNA]</scope>
</reference>
<dbReference type="PANTHER" id="PTHR13500">
    <property type="entry name" value="NUCLEOLAR PRERIBOSOMAL-ASSOCIATED PROTEIN 1"/>
    <property type="match status" value="1"/>
</dbReference>
<dbReference type="Pfam" id="PF00076">
    <property type="entry name" value="RRM_1"/>
    <property type="match status" value="1"/>
</dbReference>
<dbReference type="InterPro" id="IPR039844">
    <property type="entry name" value="URB1"/>
</dbReference>
<dbReference type="PANTHER" id="PTHR13500:SF0">
    <property type="entry name" value="NUCLEOLAR PRE-RIBOSOMAL-ASSOCIATED PROTEIN 1"/>
    <property type="match status" value="1"/>
</dbReference>
<sequence>MSTATELQHAQALLREVVFGARKCGGAGQRHEHFSFSCECLSSASRERGSCQAQRCARTSTEDIEAFPAAQIIPKCAGNLPETCGVEYVEMLCSLIKLSADAKDIEDLTAKLPKALHSTDSLERWRLVDVIAEKLSESPEQSERWRKSVIAAALVCLKASYSQFKDPDTSRSQQEQSVLDTWKRLLTSADDISASEWNSFVKAGLKHRYKHAHFLTSLSSLVEVMYRQTEPHTDLLPLATVHMMSSSHSMFLPCMLDSSEEQAGSLVSLLLCLVRKCPSVCNISHFVVLLGAYEASLSSLDQKLLLLIQEYEKNNVSLLKFQSFMWGPAAVEHHKAKKSLGSSLWKQTSTEELLALLKPERMIQSIALFPQQRKLIPQSVIDCLKFVSCHALGFTAMALSSYDPKMRAAAYHVLTCFYRHLEGARFKEKKQLLYLVDILKNSVRQQNQRIPFILTTYISKVLQIMLKPEDHMYMVLNRFLLSHQSLDFRRVPEFFKLFYGFDLEHKLERDWILNVLEEGISDRYCYELCEQQGVFQSVLGFCSSPLCDEATQAQILRVLCHAAKVTQAAYNLTKSCGLLSWIIQLLDKRKCDQQQLGAIIELVHSLWTTNLGRRRTEEKPVKAVKCLPLPLTCEFVSVASTISKHLRLGVKASHFSMFLQTYSSVLKHYLASLDMSAQAERFTLLPEPLSCSEALSLLHCWATLRRDSQLLNHIHSVCQQHQLRQLLTTAKDKNHKVKAFGSRSLPSGEAFPDKTEDRPLDESPLALCAVFCHWTPVVSFSQGQTTQPGDKMEPSALAKDTALLLTKWSLRSLLESSYTQQKTKDFLHWLDTAVLKHEQIVEALLLDAQLKADLLRLYHQAFENQHAGLFLCSLYIHELWSGVTSAELFMTHIHLVTKDAPKKKKGTALSASSTQTHVDFEVHARTYDLDEYQALFYIKSRLFAWEEVNMDAVNAFSAELYKHVVQLVEKFVKKCKPELKVPGLYVVDSIVRQSRHQFGVDKDVFGPRFLKNFTETFHNIYCCPEEDKTKIMRVLNLWQKNGVFDMDIIQPLMDMAHGTVKTGAGGVFQAVNMEPHISGMAAASDSVPAEPQMSNIEALAVMAQLFQSPEGQELQRVLQNLQQGNETLAAAIENKLANPTEVSAAHPSAYNPHNNTLAEKLLDRFEYEDEPEEKAPIQNHAQLLSIAENVLKQFAGQLPDAQEVQPHLMVPHEGSSLNQEAIHRETDSAYTAVNEPYTREPLRDDSPVRRDSRRRSYGRRSRSRSRSPHRRRSRSSSRSRRSRHRRTRSKSKERPKRSRSMERSEREKERERRQRGLPSIKSQTLSVCTTTLWVGQLDKKTQQADIELLLEEFGQIESVNMIPPRGCAYIVMIHRQDANTALNKLSRGIYRVNQKPFKIAWALNKGIKSAHKKLWDVDHGVTYIPWNKSRWRNWTATEKEA</sequence>
<keyword evidence="1" id="KW-0694">RNA-binding</keyword>
<evidence type="ECO:0000313" key="5">
    <source>
        <dbReference type="EMBL" id="KAK7882189.1"/>
    </source>
</evidence>
<dbReference type="InterPro" id="IPR032436">
    <property type="entry name" value="URB1_C"/>
</dbReference>
<dbReference type="InterPro" id="IPR006569">
    <property type="entry name" value="CID_dom"/>
</dbReference>
<name>A0AAW0MZ38_9GOBI</name>
<protein>
    <recommendedName>
        <fullName evidence="7">RRM domain-containing protein</fullName>
    </recommendedName>
</protein>
<dbReference type="InterPro" id="IPR035979">
    <property type="entry name" value="RBD_domain_sf"/>
</dbReference>
<feature type="domain" description="RRM" evidence="3">
    <location>
        <begin position="1330"/>
        <end position="1404"/>
    </location>
</feature>
<evidence type="ECO:0000313" key="6">
    <source>
        <dbReference type="Proteomes" id="UP001460270"/>
    </source>
</evidence>
<dbReference type="InterPro" id="IPR000504">
    <property type="entry name" value="RRM_dom"/>
</dbReference>
<feature type="region of interest" description="Disordered" evidence="2">
    <location>
        <begin position="1229"/>
        <end position="1321"/>
    </location>
</feature>
<gene>
    <name evidence="5" type="ORF">WMY93_028363</name>
</gene>
<dbReference type="SUPFAM" id="SSF48464">
    <property type="entry name" value="ENTH/VHS domain"/>
    <property type="match status" value="1"/>
</dbReference>
<dbReference type="PROSITE" id="PS51391">
    <property type="entry name" value="CID"/>
    <property type="match status" value="1"/>
</dbReference>
<dbReference type="Pfam" id="PF16201">
    <property type="entry name" value="NopRA1"/>
    <property type="match status" value="1"/>
</dbReference>
<dbReference type="PROSITE" id="PS50102">
    <property type="entry name" value="RRM"/>
    <property type="match status" value="1"/>
</dbReference>
<dbReference type="InterPro" id="IPR012677">
    <property type="entry name" value="Nucleotide-bd_a/b_plait_sf"/>
</dbReference>
<dbReference type="GO" id="GO:0003723">
    <property type="term" value="F:RNA binding"/>
    <property type="evidence" value="ECO:0007669"/>
    <property type="project" value="UniProtKB-UniRule"/>
</dbReference>
<dbReference type="SMART" id="SM00582">
    <property type="entry name" value="RPR"/>
    <property type="match status" value="1"/>
</dbReference>
<feature type="compositionally biased region" description="Basic and acidic residues" evidence="2">
    <location>
        <begin position="1299"/>
        <end position="1314"/>
    </location>
</feature>
<evidence type="ECO:0000256" key="1">
    <source>
        <dbReference type="PROSITE-ProRule" id="PRU00176"/>
    </source>
</evidence>
<proteinExistence type="predicted"/>
<feature type="compositionally biased region" description="Basic residues" evidence="2">
    <location>
        <begin position="1251"/>
        <end position="1298"/>
    </location>
</feature>
<dbReference type="Pfam" id="PF04818">
    <property type="entry name" value="CID"/>
    <property type="match status" value="1"/>
</dbReference>
<dbReference type="Gene3D" id="1.25.40.90">
    <property type="match status" value="1"/>
</dbReference>
<accession>A0AAW0MZ38</accession>
<dbReference type="EMBL" id="JBBPFD010000021">
    <property type="protein sequence ID" value="KAK7882189.1"/>
    <property type="molecule type" value="Genomic_DNA"/>
</dbReference>
<dbReference type="SUPFAM" id="SSF54928">
    <property type="entry name" value="RNA-binding domain, RBD"/>
    <property type="match status" value="1"/>
</dbReference>
<dbReference type="SMART" id="SM00360">
    <property type="entry name" value="RRM"/>
    <property type="match status" value="1"/>
</dbReference>
<evidence type="ECO:0000259" key="3">
    <source>
        <dbReference type="PROSITE" id="PS50102"/>
    </source>
</evidence>